<organism evidence="1 2">
    <name type="scientific">Dendrolimus kikuchii</name>
    <dbReference type="NCBI Taxonomy" id="765133"/>
    <lineage>
        <taxon>Eukaryota</taxon>
        <taxon>Metazoa</taxon>
        <taxon>Ecdysozoa</taxon>
        <taxon>Arthropoda</taxon>
        <taxon>Hexapoda</taxon>
        <taxon>Insecta</taxon>
        <taxon>Pterygota</taxon>
        <taxon>Neoptera</taxon>
        <taxon>Endopterygota</taxon>
        <taxon>Lepidoptera</taxon>
        <taxon>Glossata</taxon>
        <taxon>Ditrysia</taxon>
        <taxon>Bombycoidea</taxon>
        <taxon>Lasiocampidae</taxon>
        <taxon>Dendrolimus</taxon>
    </lineage>
</organism>
<proteinExistence type="predicted"/>
<protein>
    <submittedName>
        <fullName evidence="1">Uncharacterized protein</fullName>
    </submittedName>
</protein>
<gene>
    <name evidence="1" type="ORF">K1T71_002131</name>
</gene>
<reference evidence="1 2" key="1">
    <citation type="journal article" date="2021" name="Front. Genet.">
        <title>Chromosome-Level Genome Assembly Reveals Significant Gene Expansion in the Toll and IMD Signaling Pathways of Dendrolimus kikuchii.</title>
        <authorList>
            <person name="Zhou J."/>
            <person name="Wu P."/>
            <person name="Xiong Z."/>
            <person name="Liu N."/>
            <person name="Zhao N."/>
            <person name="Ji M."/>
            <person name="Qiu Y."/>
            <person name="Yang B."/>
        </authorList>
    </citation>
    <scope>NUCLEOTIDE SEQUENCE [LARGE SCALE GENOMIC DNA]</scope>
    <source>
        <strain evidence="1">Ann1</strain>
    </source>
</reference>
<evidence type="ECO:0000313" key="1">
    <source>
        <dbReference type="EMBL" id="KAJ0182762.1"/>
    </source>
</evidence>
<evidence type="ECO:0000313" key="2">
    <source>
        <dbReference type="Proteomes" id="UP000824533"/>
    </source>
</evidence>
<accession>A0ACC1DFT9</accession>
<dbReference type="Proteomes" id="UP000824533">
    <property type="component" value="Linkage Group LG03"/>
</dbReference>
<sequence>MTASVVAPVSQAGGEASPPGPTAEDADMKGVEATPEEQERLATGNNNGSLDTKLPSRPQHTGPRSAFYSTRVFMLVFLSGWVLQGMFLTYFVSVTTTVEKLYKVESKTTGTLLAATEIGQICTALFLTYLAGRGHRPRWIACMMLVLAVGVIGCVVPHVRHGTELLVVLLDGHRSGPAPTCNTYENSSVICDEVHVTNTATRSSITNVMIPWLFICLLIVGVGQTGIATLGIPYVDDNVGSRQSPLYMAITIGIRVIGPALGFLLGALCTRVYVYPLTDPGYDSTDPRWVGAWWLGMVFIASFVVILSALMFFFPKQIKQDPIPLPPKKCQERRDPFFKDFFATIKRQLTNDILMWRTASSVFHLMPISGVYSFLPKYLEKNFRLPTHDANLVSGLGGILVMGLGIITSGVVILKLVPSARQVAAWTAVTAAIYSAGMVVLMFVSCPDKSYRYFGSGIMGESNLECSLGCHCADVAFSPVCGQDRYTYLSPCQAGCLDSLQLDNTTWMYRNCSCIDGTMRGEEAINAIERYSERNFSDKLFTGPNGFAVSGECGGPCDQIYVFIAIFAALMFVHASGEVGAVLLIIRCTDKYDKAMAMGVIQFAIGVFGNVPCPILFGAAVDAACRLRDAACGALGACASYDTDSFRFLYLGLSAGIMFLAFIMDLLVWSKASRIDMNPGEGRPQLPSSSPVSPTSPTTADSAPLHVAPTDTQL</sequence>
<dbReference type="EMBL" id="CM034389">
    <property type="protein sequence ID" value="KAJ0182762.1"/>
    <property type="molecule type" value="Genomic_DNA"/>
</dbReference>
<comment type="caution">
    <text evidence="1">The sequence shown here is derived from an EMBL/GenBank/DDBJ whole genome shotgun (WGS) entry which is preliminary data.</text>
</comment>
<keyword evidence="2" id="KW-1185">Reference proteome</keyword>
<name>A0ACC1DFT9_9NEOP</name>